<evidence type="ECO:0000259" key="7">
    <source>
        <dbReference type="PROSITE" id="PS51144"/>
    </source>
</evidence>
<dbReference type="PANTHER" id="PTHR18952:SF208">
    <property type="entry name" value="CARBONIC ANHYDRASE XA-RELATED"/>
    <property type="match status" value="1"/>
</dbReference>
<dbReference type="InterPro" id="IPR036398">
    <property type="entry name" value="CA_dom_sf"/>
</dbReference>
<comment type="function">
    <text evidence="6">Reversible hydration of carbon dioxide.</text>
</comment>
<dbReference type="InterPro" id="IPR023561">
    <property type="entry name" value="Carbonic_anhydrase_a-class"/>
</dbReference>
<evidence type="ECO:0000256" key="2">
    <source>
        <dbReference type="ARBA" id="ARBA00012925"/>
    </source>
</evidence>
<dbReference type="InterPro" id="IPR001148">
    <property type="entry name" value="CA_dom"/>
</dbReference>
<organism evidence="8">
    <name type="scientific">Bienertia sinuspersici</name>
    <dbReference type="NCBI Taxonomy" id="338654"/>
    <lineage>
        <taxon>Eukaryota</taxon>
        <taxon>Viridiplantae</taxon>
        <taxon>Streptophyta</taxon>
        <taxon>Embryophyta</taxon>
        <taxon>Tracheophyta</taxon>
        <taxon>Spermatophyta</taxon>
        <taxon>Magnoliopsida</taxon>
        <taxon>eudicotyledons</taxon>
        <taxon>Gunneridae</taxon>
        <taxon>Pentapetalae</taxon>
        <taxon>Caryophyllales</taxon>
        <taxon>Chenopodiaceae</taxon>
        <taxon>Suaedoideae</taxon>
        <taxon>Bienertia</taxon>
    </lineage>
</organism>
<name>A0A5J6N9N2_9CARY</name>
<dbReference type="SMART" id="SM01057">
    <property type="entry name" value="Carb_anhydrase"/>
    <property type="match status" value="1"/>
</dbReference>
<dbReference type="AlphaFoldDB" id="A0A5J6N9N2"/>
<dbReference type="Gene3D" id="3.10.200.10">
    <property type="entry name" value="Alpha carbonic anhydrase"/>
    <property type="match status" value="1"/>
</dbReference>
<evidence type="ECO:0000256" key="4">
    <source>
        <dbReference type="ARBA" id="ARBA00022833"/>
    </source>
</evidence>
<dbReference type="GO" id="GO:0004089">
    <property type="term" value="F:carbonate dehydratase activity"/>
    <property type="evidence" value="ECO:0007669"/>
    <property type="project" value="UniProtKB-UniRule"/>
</dbReference>
<dbReference type="InterPro" id="IPR041891">
    <property type="entry name" value="Alpha_CA_prokaryot-like"/>
</dbReference>
<sequence>MLSSAFLFFLLLQSTTALEVDDETEFDYIKGSEKGPERWGLIKEEWASCKTGKLQSPIDLLHRRVQVIPKAEDIIKFYNSGNSTVKNRGHDIMIEWENEDSKIQINGTTYILRQCHWHSPSEHTVSGIRFAAELHLVHQSRCNKIAVLGLLYKLGKPDRFLTSLTKKLELVPHALNKTNVGEINPGEIKLRGKKYYRYLGSLTTPPCTEGVIWTVDKRIATISKKQVEKMREVVHDEVEKNARPVQPHNGRKISLYTTIKHHTEENHS</sequence>
<dbReference type="SUPFAM" id="SSF51069">
    <property type="entry name" value="Carbonic anhydrase"/>
    <property type="match status" value="1"/>
</dbReference>
<dbReference type="GO" id="GO:0008270">
    <property type="term" value="F:zinc ion binding"/>
    <property type="evidence" value="ECO:0007669"/>
    <property type="project" value="UniProtKB-UniRule"/>
</dbReference>
<comment type="cofactor">
    <cofactor evidence="1 6">
        <name>Zn(2+)</name>
        <dbReference type="ChEBI" id="CHEBI:29105"/>
    </cofactor>
</comment>
<proteinExistence type="evidence at transcript level"/>
<feature type="signal peptide" evidence="6">
    <location>
        <begin position="1"/>
        <end position="17"/>
    </location>
</feature>
<dbReference type="PROSITE" id="PS00162">
    <property type="entry name" value="ALPHA_CA_1"/>
    <property type="match status" value="1"/>
</dbReference>
<evidence type="ECO:0000313" key="8">
    <source>
        <dbReference type="EMBL" id="QEX51276.1"/>
    </source>
</evidence>
<feature type="chain" id="PRO_5025095712" description="Carbonic anhydrase" evidence="6">
    <location>
        <begin position="18"/>
        <end position="268"/>
    </location>
</feature>
<keyword evidence="6" id="KW-0732">Signal</keyword>
<evidence type="ECO:0000256" key="3">
    <source>
        <dbReference type="ARBA" id="ARBA00022723"/>
    </source>
</evidence>
<dbReference type="PANTHER" id="PTHR18952">
    <property type="entry name" value="CARBONIC ANHYDRASE"/>
    <property type="match status" value="1"/>
</dbReference>
<comment type="catalytic activity">
    <reaction evidence="6">
        <text>hydrogencarbonate + H(+) = CO2 + H2O</text>
        <dbReference type="Rhea" id="RHEA:10748"/>
        <dbReference type="ChEBI" id="CHEBI:15377"/>
        <dbReference type="ChEBI" id="CHEBI:15378"/>
        <dbReference type="ChEBI" id="CHEBI:16526"/>
        <dbReference type="ChEBI" id="CHEBI:17544"/>
        <dbReference type="EC" id="4.2.1.1"/>
    </reaction>
</comment>
<dbReference type="InterPro" id="IPR018338">
    <property type="entry name" value="Carbonic_anhydrase_a-class_CS"/>
</dbReference>
<protein>
    <recommendedName>
        <fullName evidence="2 6">Carbonic anhydrase</fullName>
        <ecNumber evidence="2 6">4.2.1.1</ecNumber>
    </recommendedName>
</protein>
<dbReference type="PROSITE" id="PS51144">
    <property type="entry name" value="ALPHA_CA_2"/>
    <property type="match status" value="1"/>
</dbReference>
<evidence type="ECO:0000256" key="6">
    <source>
        <dbReference type="RuleBase" id="RU367011"/>
    </source>
</evidence>
<comment type="similarity">
    <text evidence="6">Belongs to the alpha-carbonic anhydrase family.</text>
</comment>
<dbReference type="EC" id="4.2.1.1" evidence="2 6"/>
<feature type="domain" description="Alpha-carbonic anhydrase" evidence="7">
    <location>
        <begin position="24"/>
        <end position="257"/>
    </location>
</feature>
<dbReference type="CDD" id="cd03124">
    <property type="entry name" value="alpha_CA_prokaryotic_like"/>
    <property type="match status" value="1"/>
</dbReference>
<accession>A0A5J6N9N2</accession>
<evidence type="ECO:0000256" key="5">
    <source>
        <dbReference type="ARBA" id="ARBA00023239"/>
    </source>
</evidence>
<keyword evidence="3 6" id="KW-0479">Metal-binding</keyword>
<keyword evidence="5 6" id="KW-0456">Lyase</keyword>
<reference evidence="8" key="1">
    <citation type="submission" date="2019-03" db="EMBL/GenBank/DDBJ databases">
        <title>Two beta-type carbonic anhydrases, BsCAb1 and BsCAb2, closely associated with development of the single-cell C4 photosynthesis localize to the cytosol and plasma membrane, respectively, in Bienertia sinuspersici.</title>
        <authorList>
            <person name="Lee N."/>
            <person name="Kim J.S."/>
            <person name="Han S.-Y."/>
            <person name="Hwang I."/>
        </authorList>
    </citation>
    <scope>NUCLEOTIDE SEQUENCE</scope>
</reference>
<dbReference type="Pfam" id="PF00194">
    <property type="entry name" value="Carb_anhydrase"/>
    <property type="match status" value="1"/>
</dbReference>
<evidence type="ECO:0000256" key="1">
    <source>
        <dbReference type="ARBA" id="ARBA00001947"/>
    </source>
</evidence>
<dbReference type="GO" id="GO:0006730">
    <property type="term" value="P:one-carbon metabolic process"/>
    <property type="evidence" value="ECO:0007669"/>
    <property type="project" value="TreeGrafter"/>
</dbReference>
<keyword evidence="4 6" id="KW-0862">Zinc</keyword>
<dbReference type="EMBL" id="MK674489">
    <property type="protein sequence ID" value="QEX51276.1"/>
    <property type="molecule type" value="mRNA"/>
</dbReference>